<gene>
    <name evidence="1" type="ORF">HHS34_006350</name>
</gene>
<sequence>MLEITRLSRWLFGYHLIAHWEALLHDLERYLERLQDLREKEHLLQTDTLTGLPNRSHFTDLVSERLQSASSATEMLGLGLMDLDLFNEINTSFSSLAADQCLQAIARQLKTTLQFSDAVLARVGGDEFGLLIPLSRETQLEQYSQDVLQAVQVAAQKTLEAHLTTSLGWSLFPADSREVCMLMAQADEALSEAKRQGGNTFRLYGGEVARRARQRLWVRRDFPGAVQRGEIRFFLQPKADMQKNCLSGVEMLARWCPPQGHWIGPGKFMPYVEENAHLIRILGRWALQEAVRLRQRIQDEGLALQVSLNIGAKHFLDPAFKEDVESLCPDGHGLTLEITETASVMGRKSVLPMMAWCQSRGFKLSMDDFGTGYSSLLSVARLNFDELKLDQSFIRAFRQDKASFGVAGASHMLSRLTACELVAEGISTPEELHLWLLLGGRYIQGYLLSPPLPENAFFLWKNYLLPSVIRPLDPAGARDLLELWQQIHPEPSGSV</sequence>
<organism evidence="1 2">
    <name type="scientific">Acidithiobacillus montserratensis</name>
    <dbReference type="NCBI Taxonomy" id="2729135"/>
    <lineage>
        <taxon>Bacteria</taxon>
        <taxon>Pseudomonadati</taxon>
        <taxon>Pseudomonadota</taxon>
        <taxon>Acidithiobacillia</taxon>
        <taxon>Acidithiobacillales</taxon>
        <taxon>Acidithiobacillaceae</taxon>
        <taxon>Acidithiobacillus</taxon>
    </lineage>
</organism>
<keyword evidence="2" id="KW-1185">Reference proteome</keyword>
<dbReference type="Proteomes" id="UP001195965">
    <property type="component" value="Chromosome"/>
</dbReference>
<protein>
    <submittedName>
        <fullName evidence="1">Bifunctional diguanylate cyclase/phosphodiesterase</fullName>
    </submittedName>
</protein>
<evidence type="ECO:0000313" key="1">
    <source>
        <dbReference type="EMBL" id="XRI74816.1"/>
    </source>
</evidence>
<proteinExistence type="predicted"/>
<evidence type="ECO:0000313" key="2">
    <source>
        <dbReference type="Proteomes" id="UP001195965"/>
    </source>
</evidence>
<reference evidence="1 2" key="1">
    <citation type="journal article" date="2021" name="ISME J.">
        <title>Genomic evolution of the class Acidithiobacillia: deep-branching Proteobacteria living in extreme acidic conditions.</title>
        <authorList>
            <person name="Moya-Beltran A."/>
            <person name="Beard S."/>
            <person name="Rojas-Villalobos C."/>
            <person name="Issotta F."/>
            <person name="Gallardo Y."/>
            <person name="Ulloa R."/>
            <person name="Giaveno A."/>
            <person name="Degli Esposti M."/>
            <person name="Johnson D.B."/>
            <person name="Quatrini R."/>
        </authorList>
    </citation>
    <scope>NUCLEOTIDE SEQUENCE [LARGE SCALE GENOMIC DNA]</scope>
    <source>
        <strain evidence="1 2">GG1-14</strain>
    </source>
</reference>
<accession>A0ACD5HJS3</accession>
<name>A0ACD5HJS3_9PROT</name>
<dbReference type="EMBL" id="CP127526">
    <property type="protein sequence ID" value="XRI74816.1"/>
    <property type="molecule type" value="Genomic_DNA"/>
</dbReference>